<proteinExistence type="predicted"/>
<evidence type="ECO:0000313" key="2">
    <source>
        <dbReference type="EMBL" id="KQB86334.1"/>
    </source>
</evidence>
<dbReference type="PATRIC" id="fig|1544413.3.peg.1262"/>
<evidence type="ECO:0000256" key="1">
    <source>
        <dbReference type="SAM" id="MobiDB-lite"/>
    </source>
</evidence>
<dbReference type="PANTHER" id="PTHR38133">
    <property type="entry name" value="SLR1429 PROTEIN"/>
    <property type="match status" value="1"/>
</dbReference>
<dbReference type="RefSeq" id="WP_055177775.1">
    <property type="nucleotide sequence ID" value="NZ_JAUSQY010000001.1"/>
</dbReference>
<evidence type="ECO:0008006" key="4">
    <source>
        <dbReference type="Google" id="ProtNLM"/>
    </source>
</evidence>
<keyword evidence="3" id="KW-1185">Reference proteome</keyword>
<sequence>MTEDKNNPPRSTRPRRDNVIYANFGSKKSGGFSTEPPTRHEVTPQRRYPSAAQWLIDALAPVDSGRLKRGRDYMRTGHVLSHNVEHGRITGVVAGSHNEPFHVTVSLPHRSTDDLSRAIRALASRSGALSRARKGDLDAEVLDALVGEPVTFRCECPDPTTICKHAVATAEVAAERIAQQPEMLFKLRGLDMAWVERQMVEEAKQVGKESSQATDDRFWQGRTLPELPDPAPAPAIEDSDINLLHQAMRTVSYTAVEQLRAVADIEDMYDYLLRR</sequence>
<gene>
    <name evidence="2" type="ORF">Clow_01253</name>
</gene>
<dbReference type="OrthoDB" id="188274at2"/>
<organism evidence="2 3">
    <name type="scientific">Corynebacterium lowii</name>
    <dbReference type="NCBI Taxonomy" id="1544413"/>
    <lineage>
        <taxon>Bacteria</taxon>
        <taxon>Bacillati</taxon>
        <taxon>Actinomycetota</taxon>
        <taxon>Actinomycetes</taxon>
        <taxon>Mycobacteriales</taxon>
        <taxon>Corynebacteriaceae</taxon>
        <taxon>Corynebacterium</taxon>
    </lineage>
</organism>
<dbReference type="PANTHER" id="PTHR38133:SF1">
    <property type="entry name" value="SLR1429 PROTEIN"/>
    <property type="match status" value="1"/>
</dbReference>
<reference evidence="2 3" key="1">
    <citation type="submission" date="2015-10" db="EMBL/GenBank/DDBJ databases">
        <title>Corynebacteirum lowii and Corynebacterium oculi species nova, derived from human clinical disease and and emended description of Corynebacterium mastiditis.</title>
        <authorList>
            <person name="Bernard K."/>
            <person name="Pacheco A.L."/>
            <person name="Mcdougall C."/>
            <person name="Burtx T."/>
            <person name="Weibe D."/>
            <person name="Tyler S."/>
            <person name="Olson A.B."/>
            <person name="Cnockaert M."/>
            <person name="Eguchi H."/>
            <person name="Kuwahara T."/>
            <person name="Nakayama-Imaohji H."/>
            <person name="Boudewijins M."/>
            <person name="Van Hoecke F."/>
            <person name="Bernier A.-M."/>
            <person name="Vandamme P."/>
        </authorList>
    </citation>
    <scope>NUCLEOTIDE SEQUENCE [LARGE SCALE GENOMIC DNA]</scope>
    <source>
        <strain evidence="2 3">NML 130206</strain>
    </source>
</reference>
<dbReference type="STRING" id="1544413.Clow_01253"/>
<dbReference type="AlphaFoldDB" id="A0A0Q0YI56"/>
<protein>
    <recommendedName>
        <fullName evidence="4">SWIM-type domain-containing protein</fullName>
    </recommendedName>
</protein>
<accession>A0A0Q0YI56</accession>
<evidence type="ECO:0000313" key="3">
    <source>
        <dbReference type="Proteomes" id="UP000050488"/>
    </source>
</evidence>
<feature type="region of interest" description="Disordered" evidence="1">
    <location>
        <begin position="1"/>
        <end position="42"/>
    </location>
</feature>
<dbReference type="EMBL" id="LKEV01000003">
    <property type="protein sequence ID" value="KQB86334.1"/>
    <property type="molecule type" value="Genomic_DNA"/>
</dbReference>
<comment type="caution">
    <text evidence="2">The sequence shown here is derived from an EMBL/GenBank/DDBJ whole genome shotgun (WGS) entry which is preliminary data.</text>
</comment>
<dbReference type="Proteomes" id="UP000050488">
    <property type="component" value="Unassembled WGS sequence"/>
</dbReference>
<name>A0A0Q0YI56_9CORY</name>